<dbReference type="InParanoid" id="A0A2V0PJH6"/>
<evidence type="ECO:0000313" key="2">
    <source>
        <dbReference type="EMBL" id="GBF99699.1"/>
    </source>
</evidence>
<evidence type="ECO:0000256" key="1">
    <source>
        <dbReference type="SAM" id="MobiDB-lite"/>
    </source>
</evidence>
<dbReference type="EMBL" id="BDRX01000169">
    <property type="protein sequence ID" value="GBF99699.1"/>
    <property type="molecule type" value="Genomic_DNA"/>
</dbReference>
<feature type="compositionally biased region" description="Low complexity" evidence="1">
    <location>
        <begin position="64"/>
        <end position="82"/>
    </location>
</feature>
<organism evidence="2 3">
    <name type="scientific">Raphidocelis subcapitata</name>
    <dbReference type="NCBI Taxonomy" id="307507"/>
    <lineage>
        <taxon>Eukaryota</taxon>
        <taxon>Viridiplantae</taxon>
        <taxon>Chlorophyta</taxon>
        <taxon>core chlorophytes</taxon>
        <taxon>Chlorophyceae</taxon>
        <taxon>CS clade</taxon>
        <taxon>Sphaeropleales</taxon>
        <taxon>Selenastraceae</taxon>
        <taxon>Raphidocelis</taxon>
    </lineage>
</organism>
<reference evidence="2 3" key="1">
    <citation type="journal article" date="2018" name="Sci. Rep.">
        <title>Raphidocelis subcapitata (=Pseudokirchneriella subcapitata) provides an insight into genome evolution and environmental adaptations in the Sphaeropleales.</title>
        <authorList>
            <person name="Suzuki S."/>
            <person name="Yamaguchi H."/>
            <person name="Nakajima N."/>
            <person name="Kawachi M."/>
        </authorList>
    </citation>
    <scope>NUCLEOTIDE SEQUENCE [LARGE SCALE GENOMIC DNA]</scope>
    <source>
        <strain evidence="2 3">NIES-35</strain>
    </source>
</reference>
<comment type="caution">
    <text evidence="2">The sequence shown here is derived from an EMBL/GenBank/DDBJ whole genome shotgun (WGS) entry which is preliminary data.</text>
</comment>
<protein>
    <submittedName>
        <fullName evidence="2">Uncharacterized protein</fullName>
    </submittedName>
</protein>
<dbReference type="AlphaFoldDB" id="A0A2V0PJH6"/>
<feature type="compositionally biased region" description="Basic and acidic residues" evidence="1">
    <location>
        <begin position="51"/>
        <end position="61"/>
    </location>
</feature>
<feature type="region of interest" description="Disordered" evidence="1">
    <location>
        <begin position="1"/>
        <end position="148"/>
    </location>
</feature>
<proteinExistence type="predicted"/>
<keyword evidence="3" id="KW-1185">Reference proteome</keyword>
<gene>
    <name evidence="2" type="ORF">Rsub_12411</name>
</gene>
<dbReference type="OrthoDB" id="534608at2759"/>
<name>A0A2V0PJH6_9CHLO</name>
<evidence type="ECO:0000313" key="3">
    <source>
        <dbReference type="Proteomes" id="UP000247498"/>
    </source>
</evidence>
<sequence length="148" mass="15492">MVKKTELKPPAEIVEAIRASEDGSTAPDSADISSGPGGFSGDTPRAIRNALVHEEPQRPSEIDAQQAEGGAEGRGAASGAAQFRQASACGLNPNPHGWQLKQGKKYDRDHVTAGQQGRGAEAVHSKASIMHGNKQQTNKGARDKQPSC</sequence>
<dbReference type="Proteomes" id="UP000247498">
    <property type="component" value="Unassembled WGS sequence"/>
</dbReference>
<accession>A0A2V0PJH6</accession>